<organism evidence="7 8">
    <name type="scientific">Cryobacterium breve</name>
    <dbReference type="NCBI Taxonomy" id="1259258"/>
    <lineage>
        <taxon>Bacteria</taxon>
        <taxon>Bacillati</taxon>
        <taxon>Actinomycetota</taxon>
        <taxon>Actinomycetes</taxon>
        <taxon>Micrococcales</taxon>
        <taxon>Microbacteriaceae</taxon>
        <taxon>Cryobacterium</taxon>
    </lineage>
</organism>
<comment type="subcellular location">
    <subcellularLocation>
        <location evidence="5">Cell membrane</location>
    </subcellularLocation>
    <subcellularLocation>
        <location evidence="5">Bacterial flagellum basal body</location>
    </subcellularLocation>
</comment>
<evidence type="ECO:0000256" key="5">
    <source>
        <dbReference type="RuleBase" id="RU362064"/>
    </source>
</evidence>
<dbReference type="RefSeq" id="WP_281534734.1">
    <property type="nucleotide sequence ID" value="NZ_CP075584.1"/>
</dbReference>
<protein>
    <recommendedName>
        <fullName evidence="5">Flagellar protein</fullName>
    </recommendedName>
</protein>
<keyword evidence="5" id="KW-0975">Bacterial flagellum</keyword>
<keyword evidence="2 5" id="KW-0812">Transmembrane</keyword>
<keyword evidence="7" id="KW-0969">Cilium</keyword>
<gene>
    <name evidence="7" type="primary">fliO</name>
    <name evidence="7" type="ORF">KIV56_00365</name>
</gene>
<feature type="transmembrane region" description="Helical" evidence="5">
    <location>
        <begin position="6"/>
        <end position="24"/>
    </location>
</feature>
<evidence type="ECO:0000256" key="2">
    <source>
        <dbReference type="ARBA" id="ARBA00022692"/>
    </source>
</evidence>
<dbReference type="EMBL" id="CP075584">
    <property type="protein sequence ID" value="WBM80113.1"/>
    <property type="molecule type" value="Genomic_DNA"/>
</dbReference>
<comment type="similarity">
    <text evidence="5">Belongs to the FliO/MopB family.</text>
</comment>
<dbReference type="NCBIfam" id="TIGR03500">
    <property type="entry name" value="FliO_TIGR"/>
    <property type="match status" value="1"/>
</dbReference>
<evidence type="ECO:0000256" key="6">
    <source>
        <dbReference type="SAM" id="MobiDB-lite"/>
    </source>
</evidence>
<dbReference type="Pfam" id="PF04347">
    <property type="entry name" value="FliO"/>
    <property type="match status" value="1"/>
</dbReference>
<evidence type="ECO:0000256" key="4">
    <source>
        <dbReference type="ARBA" id="ARBA00023136"/>
    </source>
</evidence>
<reference evidence="7 8" key="1">
    <citation type="submission" date="2021-05" db="EMBL/GenBank/DDBJ databases">
        <authorList>
            <person name="Kumar R."/>
            <person name="Kumar A."/>
            <person name="Mukhia S."/>
        </authorList>
    </citation>
    <scope>NUCLEOTIDE SEQUENCE [LARGE SCALE GENOMIC DNA]</scope>
    <source>
        <strain evidence="7 8">ERMR7:08</strain>
    </source>
</reference>
<keyword evidence="8" id="KW-1185">Reference proteome</keyword>
<evidence type="ECO:0000313" key="7">
    <source>
        <dbReference type="EMBL" id="WBM80113.1"/>
    </source>
</evidence>
<keyword evidence="4 5" id="KW-0472">Membrane</keyword>
<keyword evidence="7" id="KW-0282">Flagellum</keyword>
<evidence type="ECO:0000256" key="3">
    <source>
        <dbReference type="ARBA" id="ARBA00022989"/>
    </source>
</evidence>
<evidence type="ECO:0000313" key="8">
    <source>
        <dbReference type="Proteomes" id="UP001212421"/>
    </source>
</evidence>
<proteinExistence type="inferred from homology"/>
<keyword evidence="7" id="KW-0966">Cell projection</keyword>
<name>A0ABY7NHV7_9MICO</name>
<dbReference type="InterPro" id="IPR022781">
    <property type="entry name" value="Flagellar_biosynth_FliO"/>
</dbReference>
<keyword evidence="1 5" id="KW-1003">Cell membrane</keyword>
<keyword evidence="3 5" id="KW-1133">Transmembrane helix</keyword>
<sequence length="185" mass="19287">MDTLLVALRVALSLAVVVGLLWVLQRRMQKGTRRGPKASLVSVVGRQGLGQKASVVVVDVEGRRFVLGVTEQSVTVLHDAPSPAESFATTLHAADADTTTRLSAGITATATAGAYEPAASVAADEEVLPAPLTFRPRHDRGTRAAESAVRAESGPGSCSRPNRLAGSILSPATWQQTAAALRQGR</sequence>
<accession>A0ABY7NHV7</accession>
<evidence type="ECO:0000256" key="1">
    <source>
        <dbReference type="ARBA" id="ARBA00022475"/>
    </source>
</evidence>
<feature type="region of interest" description="Disordered" evidence="6">
    <location>
        <begin position="137"/>
        <end position="164"/>
    </location>
</feature>
<dbReference type="Proteomes" id="UP001212421">
    <property type="component" value="Chromosome"/>
</dbReference>